<feature type="region of interest" description="Disordered" evidence="5">
    <location>
        <begin position="569"/>
        <end position="608"/>
    </location>
</feature>
<dbReference type="PANTHER" id="PTHR23403">
    <property type="entry name" value="TREHALASE"/>
    <property type="match status" value="1"/>
</dbReference>
<evidence type="ECO:0000313" key="7">
    <source>
        <dbReference type="Proteomes" id="UP000001357"/>
    </source>
</evidence>
<dbReference type="SUPFAM" id="SSF55315">
    <property type="entry name" value="L30e-like"/>
    <property type="match status" value="1"/>
</dbReference>
<feature type="compositionally biased region" description="Low complexity" evidence="5">
    <location>
        <begin position="727"/>
        <end position="741"/>
    </location>
</feature>
<dbReference type="InterPro" id="IPR012341">
    <property type="entry name" value="6hp_glycosidase-like_sf"/>
</dbReference>
<evidence type="ECO:0000313" key="6">
    <source>
        <dbReference type="EMBL" id="EDQ84943.1"/>
    </source>
</evidence>
<dbReference type="KEGG" id="mbr:MONBRDRAFT_12356"/>
<dbReference type="GeneID" id="5895495"/>
<dbReference type="Gene3D" id="1.50.10.10">
    <property type="match status" value="2"/>
</dbReference>
<dbReference type="GO" id="GO:0004555">
    <property type="term" value="F:alpha,alpha-trehalase activity"/>
    <property type="evidence" value="ECO:0000318"/>
    <property type="project" value="GO_Central"/>
</dbReference>
<protein>
    <recommendedName>
        <fullName evidence="4">Trehalase</fullName>
        <ecNumber evidence="4">3.2.1.28</ecNumber>
    </recommendedName>
    <alternativeName>
        <fullName evidence="4">Alpha-trehalose glucohydrolase</fullName>
    </alternativeName>
</protein>
<evidence type="ECO:0000256" key="5">
    <source>
        <dbReference type="SAM" id="MobiDB-lite"/>
    </source>
</evidence>
<dbReference type="STRING" id="81824.A9VC09"/>
<dbReference type="InterPro" id="IPR018232">
    <property type="entry name" value="Glyco_hydro_37_CS"/>
</dbReference>
<evidence type="ECO:0000256" key="2">
    <source>
        <dbReference type="ARBA" id="ARBA00022801"/>
    </source>
</evidence>
<reference evidence="6 7" key="1">
    <citation type="journal article" date="2008" name="Nature">
        <title>The genome of the choanoflagellate Monosiga brevicollis and the origin of metazoans.</title>
        <authorList>
            <consortium name="JGI Sequencing"/>
            <person name="King N."/>
            <person name="Westbrook M.J."/>
            <person name="Young S.L."/>
            <person name="Kuo A."/>
            <person name="Abedin M."/>
            <person name="Chapman J."/>
            <person name="Fairclough S."/>
            <person name="Hellsten U."/>
            <person name="Isogai Y."/>
            <person name="Letunic I."/>
            <person name="Marr M."/>
            <person name="Pincus D."/>
            <person name="Putnam N."/>
            <person name="Rokas A."/>
            <person name="Wright K.J."/>
            <person name="Zuzow R."/>
            <person name="Dirks W."/>
            <person name="Good M."/>
            <person name="Goodstein D."/>
            <person name="Lemons D."/>
            <person name="Li W."/>
            <person name="Lyons J.B."/>
            <person name="Morris A."/>
            <person name="Nichols S."/>
            <person name="Richter D.J."/>
            <person name="Salamov A."/>
            <person name="Bork P."/>
            <person name="Lim W.A."/>
            <person name="Manning G."/>
            <person name="Miller W.T."/>
            <person name="McGinnis W."/>
            <person name="Shapiro H."/>
            <person name="Tjian R."/>
            <person name="Grigoriev I.V."/>
            <person name="Rokhsar D."/>
        </authorList>
    </citation>
    <scope>NUCLEOTIDE SEQUENCE [LARGE SCALE GENOMIC DNA]</scope>
    <source>
        <strain evidence="7">MX1 / ATCC 50154</strain>
    </source>
</reference>
<feature type="compositionally biased region" description="Basic and acidic residues" evidence="5">
    <location>
        <begin position="504"/>
        <end position="516"/>
    </location>
</feature>
<dbReference type="PRINTS" id="PR00744">
    <property type="entry name" value="GLHYDRLASE37"/>
</dbReference>
<evidence type="ECO:0000256" key="3">
    <source>
        <dbReference type="ARBA" id="ARBA00023295"/>
    </source>
</evidence>
<dbReference type="AlphaFoldDB" id="A9VC09"/>
<comment type="catalytic activity">
    <reaction evidence="4">
        <text>alpha,alpha-trehalose + H2O = alpha-D-glucose + beta-D-glucose</text>
        <dbReference type="Rhea" id="RHEA:32675"/>
        <dbReference type="ChEBI" id="CHEBI:15377"/>
        <dbReference type="ChEBI" id="CHEBI:15903"/>
        <dbReference type="ChEBI" id="CHEBI:16551"/>
        <dbReference type="ChEBI" id="CHEBI:17925"/>
        <dbReference type="EC" id="3.2.1.28"/>
    </reaction>
</comment>
<dbReference type="Proteomes" id="UP000001357">
    <property type="component" value="Unassembled WGS sequence"/>
</dbReference>
<dbReference type="RefSeq" id="XP_001750284.1">
    <property type="nucleotide sequence ID" value="XM_001750232.1"/>
</dbReference>
<organism evidence="6 7">
    <name type="scientific">Monosiga brevicollis</name>
    <name type="common">Choanoflagellate</name>
    <dbReference type="NCBI Taxonomy" id="81824"/>
    <lineage>
        <taxon>Eukaryota</taxon>
        <taxon>Choanoflagellata</taxon>
        <taxon>Craspedida</taxon>
        <taxon>Salpingoecidae</taxon>
        <taxon>Monosiga</taxon>
    </lineage>
</organism>
<comment type="similarity">
    <text evidence="1 4">Belongs to the glycosyl hydrolase 37 family.</text>
</comment>
<evidence type="ECO:0000256" key="4">
    <source>
        <dbReference type="RuleBase" id="RU361180"/>
    </source>
</evidence>
<dbReference type="InterPro" id="IPR001661">
    <property type="entry name" value="Glyco_hydro_37"/>
</dbReference>
<feature type="compositionally biased region" description="Basic and acidic residues" evidence="5">
    <location>
        <begin position="662"/>
        <end position="677"/>
    </location>
</feature>
<accession>A9VC09</accession>
<proteinExistence type="inferred from homology"/>
<dbReference type="InterPro" id="IPR008928">
    <property type="entry name" value="6-hairpin_glycosidase_sf"/>
</dbReference>
<dbReference type="PROSITE" id="PS00927">
    <property type="entry name" value="TREHALASE_1"/>
    <property type="match status" value="1"/>
</dbReference>
<dbReference type="EC" id="3.2.1.28" evidence="4"/>
<gene>
    <name evidence="6" type="ORF">MONBRDRAFT_12356</name>
</gene>
<dbReference type="eggNOG" id="KOG0602">
    <property type="taxonomic scope" value="Eukaryota"/>
</dbReference>
<feature type="region of interest" description="Disordered" evidence="5">
    <location>
        <begin position="504"/>
        <end position="556"/>
    </location>
</feature>
<dbReference type="SUPFAM" id="SSF48208">
    <property type="entry name" value="Six-hairpin glycosidases"/>
    <property type="match status" value="1"/>
</dbReference>
<dbReference type="InterPro" id="IPR029064">
    <property type="entry name" value="Ribosomal_eL30-like_sf"/>
</dbReference>
<dbReference type="Pfam" id="PF01204">
    <property type="entry name" value="Trehalase"/>
    <property type="match status" value="2"/>
</dbReference>
<keyword evidence="2 4" id="KW-0378">Hydrolase</keyword>
<feature type="region of interest" description="Disordered" evidence="5">
    <location>
        <begin position="645"/>
        <end position="766"/>
    </location>
</feature>
<dbReference type="InParanoid" id="A9VC09"/>
<sequence length="921" mass="102283">MATEAEERRVEARALIQQDAEEVEDAVHETHLHQLRHRQSLLKRGPLLNAVQMNGLYNDSKTFVDRPLLREYVTLDRLARNPYRLALVCSGFEQPKLARVHIALIGWCSPEDVLKAFQELGDGYSMAELKQFVDDNFDQAGIDLLPHSPADWPETLPFYGQIRDAKLANWASGVHAIWNKLGRKTDPSINATQERHTLLALPYPFIVPGGRFREQYYWDTYFILRGLVLSGMYQSAQNVVRNFLTVLQQFGFVPNGMRVYYHTRSQPPLLTPMVMLLDEANPDTDFLRLAAPLLAMERDFWTLPACSTLSTVAACSNYSHTVSVSGASGQTHFLTRYFANTTLPRPESYLEDVNLAQNASDKATREQLYRDVATGAETGWDFSSRWFADPMRMETIRTSHVVPADLNAIMVIVDRHLATIADRAWAPVQLMLIEGLDRVNTPFAKSLATTLACRWLRSNYQGWVSSTAMFEKYNAFHPGQSGSGGEYVPQAAIKANRRRKKAAKLEGAKQRAKERANLAASAALTPSPAAASHLSRLDASDTSASDDAEAPGPSTMLDFGLLIDQAQRSKALEQSGKKTSSQRGITGGKKRPGANGNPANQQSPLGARVNQLDATAPTRRRGKVCLCLNVLLQLRASTALIGHAPQERAVRKEKKPSQMRQLMKEEQTARRRAHDENVTGASSSGSIMPESRAQIPADPPSSPSPEGEGKSHSSEPSTVKGVDDPEALSSLTAAVSTSLTLDESKSEPPQRKLTSPTSARTMPALESNFFPNRAPRLFSNNFRECVSALLCKRVCSHHGRCLSCLRIALWFGFFSSLNPLQTRYCDHALDPEVDETVKQLLKDSMRFYNRAVEKNPMNAKARRRLVLGANECHRKLALGKVKLLLVAPDQQRTNVPGLFVRAVHACRVVVQLSFIIFSFRA</sequence>
<keyword evidence="7" id="KW-1185">Reference proteome</keyword>
<dbReference type="EMBL" id="CH991579">
    <property type="protein sequence ID" value="EDQ84943.1"/>
    <property type="molecule type" value="Genomic_DNA"/>
</dbReference>
<feature type="compositionally biased region" description="Low complexity" evidence="5">
    <location>
        <begin position="517"/>
        <end position="534"/>
    </location>
</feature>
<evidence type="ECO:0000256" key="1">
    <source>
        <dbReference type="ARBA" id="ARBA00005615"/>
    </source>
</evidence>
<keyword evidence="3 4" id="KW-0326">Glycosidase</keyword>
<dbReference type="GO" id="GO:0005993">
    <property type="term" value="P:trehalose catabolic process"/>
    <property type="evidence" value="ECO:0000318"/>
    <property type="project" value="GO_Central"/>
</dbReference>
<name>A9VC09_MONBE</name>
<dbReference type="PANTHER" id="PTHR23403:SF1">
    <property type="entry name" value="TREHALASE"/>
    <property type="match status" value="1"/>
</dbReference>